<evidence type="ECO:0000256" key="2">
    <source>
        <dbReference type="ARBA" id="ARBA00004870"/>
    </source>
</evidence>
<comment type="similarity">
    <text evidence="13">Belongs to the LpxK family.</text>
</comment>
<evidence type="ECO:0000256" key="11">
    <source>
        <dbReference type="ARBA" id="ARBA00023098"/>
    </source>
</evidence>
<dbReference type="GO" id="GO:0009029">
    <property type="term" value="F:lipid-A 4'-kinase activity"/>
    <property type="evidence" value="ECO:0007669"/>
    <property type="project" value="UniProtKB-UniRule"/>
</dbReference>
<evidence type="ECO:0000256" key="13">
    <source>
        <dbReference type="HAMAP-Rule" id="MF_00409"/>
    </source>
</evidence>
<keyword evidence="6 13" id="KW-0441">Lipid A biosynthesis</keyword>
<evidence type="ECO:0000256" key="14">
    <source>
        <dbReference type="SAM" id="MobiDB-lite"/>
    </source>
</evidence>
<dbReference type="GO" id="GO:0005524">
    <property type="term" value="F:ATP binding"/>
    <property type="evidence" value="ECO:0007669"/>
    <property type="project" value="UniProtKB-UniRule"/>
</dbReference>
<dbReference type="HAMAP" id="MF_00409">
    <property type="entry name" value="LpxK"/>
    <property type="match status" value="1"/>
</dbReference>
<comment type="catalytic activity">
    <reaction evidence="13">
        <text>a lipid A disaccharide + ATP = a lipid IVA + ADP + H(+)</text>
        <dbReference type="Rhea" id="RHEA:67840"/>
        <dbReference type="ChEBI" id="CHEBI:15378"/>
        <dbReference type="ChEBI" id="CHEBI:30616"/>
        <dbReference type="ChEBI" id="CHEBI:176343"/>
        <dbReference type="ChEBI" id="CHEBI:176425"/>
        <dbReference type="ChEBI" id="CHEBI:456216"/>
        <dbReference type="EC" id="2.7.1.130"/>
    </reaction>
</comment>
<dbReference type="InterPro" id="IPR003758">
    <property type="entry name" value="LpxK"/>
</dbReference>
<accession>A0A2U2AMQ6</accession>
<dbReference type="EMBL" id="QEWR01000002">
    <property type="protein sequence ID" value="PWD84455.1"/>
    <property type="molecule type" value="Genomic_DNA"/>
</dbReference>
<evidence type="ECO:0000313" key="15">
    <source>
        <dbReference type="EMBL" id="PWD84455.1"/>
    </source>
</evidence>
<dbReference type="PANTHER" id="PTHR42724">
    <property type="entry name" value="TETRAACYLDISACCHARIDE 4'-KINASE"/>
    <property type="match status" value="1"/>
</dbReference>
<evidence type="ECO:0000256" key="10">
    <source>
        <dbReference type="ARBA" id="ARBA00022840"/>
    </source>
</evidence>
<dbReference type="RefSeq" id="WP_109235633.1">
    <property type="nucleotide sequence ID" value="NZ_BMXZ01000001.1"/>
</dbReference>
<keyword evidence="5 13" id="KW-0444">Lipid biosynthesis</keyword>
<sequence>MILKAPLFWQKKGIISTLLLPLSSLYHLLSQYDLQKREKRAQKLPRPTIVIGNINVGGTGKTPTTIALTESLQARGLTVGILSRGFGREDQTLQIVSPHSTVKEIGDEPALIYQKTKAPMAIYHDRYNAGIALLKAFPDIDCFLCDDALQHRQLERDIEIIVVGAQGFGNGRILPAGPLREPISRIDKADFIICNQISPQAVKAEINQLSGQFADHRQPAKRATDLEGKRNKRDNNIDNKIDNNIEVIPLSSQLDDAISLNDPTIKRKLSSFASTHFTAIAGIAHPENFYQMLRAKGLQFTTKSFPDHHQIKEHELASLAPPILMTEKDATKCRHFNHLTMDNLWAVPLKNELPDHFIDTLLEKITTNNNK</sequence>
<name>A0A2U2AMQ6_9GAMM</name>
<dbReference type="Pfam" id="PF02606">
    <property type="entry name" value="LpxK"/>
    <property type="match status" value="1"/>
</dbReference>
<dbReference type="EC" id="2.7.1.130" evidence="3 13"/>
<evidence type="ECO:0000256" key="6">
    <source>
        <dbReference type="ARBA" id="ARBA00022556"/>
    </source>
</evidence>
<comment type="caution">
    <text evidence="15">The sequence shown here is derived from an EMBL/GenBank/DDBJ whole genome shotgun (WGS) entry which is preliminary data.</text>
</comment>
<comment type="pathway">
    <text evidence="2 13">Glycolipid biosynthesis; lipid IV(A) biosynthesis; lipid IV(A) from (3R)-3-hydroxytetradecanoyl-[acyl-carrier-protein] and UDP-N-acetyl-alpha-D-glucosamine: step 6/6.</text>
</comment>
<dbReference type="SUPFAM" id="SSF52540">
    <property type="entry name" value="P-loop containing nucleoside triphosphate hydrolases"/>
    <property type="match status" value="1"/>
</dbReference>
<evidence type="ECO:0000256" key="5">
    <source>
        <dbReference type="ARBA" id="ARBA00022516"/>
    </source>
</evidence>
<evidence type="ECO:0000256" key="7">
    <source>
        <dbReference type="ARBA" id="ARBA00022679"/>
    </source>
</evidence>
<feature type="binding site" evidence="13">
    <location>
        <begin position="55"/>
        <end position="62"/>
    </location>
    <ligand>
        <name>ATP</name>
        <dbReference type="ChEBI" id="CHEBI:30616"/>
    </ligand>
</feature>
<evidence type="ECO:0000256" key="12">
    <source>
        <dbReference type="ARBA" id="ARBA00029757"/>
    </source>
</evidence>
<dbReference type="Proteomes" id="UP000244948">
    <property type="component" value="Unassembled WGS sequence"/>
</dbReference>
<keyword evidence="8 13" id="KW-0547">Nucleotide-binding</keyword>
<dbReference type="AlphaFoldDB" id="A0A2U2AMQ6"/>
<evidence type="ECO:0000256" key="4">
    <source>
        <dbReference type="ARBA" id="ARBA00016436"/>
    </source>
</evidence>
<keyword evidence="9 13" id="KW-0418">Kinase</keyword>
<evidence type="ECO:0000256" key="1">
    <source>
        <dbReference type="ARBA" id="ARBA00002274"/>
    </source>
</evidence>
<evidence type="ECO:0000256" key="3">
    <source>
        <dbReference type="ARBA" id="ARBA00012071"/>
    </source>
</evidence>
<keyword evidence="16" id="KW-1185">Reference proteome</keyword>
<organism evidence="15 16">
    <name type="scientific">Ignatzschineria indica</name>
    <dbReference type="NCBI Taxonomy" id="472583"/>
    <lineage>
        <taxon>Bacteria</taxon>
        <taxon>Pseudomonadati</taxon>
        <taxon>Pseudomonadota</taxon>
        <taxon>Gammaproteobacteria</taxon>
        <taxon>Cardiobacteriales</taxon>
        <taxon>Ignatzschineriaceae</taxon>
        <taxon>Ignatzschineria</taxon>
    </lineage>
</organism>
<keyword evidence="11 13" id="KW-0443">Lipid metabolism</keyword>
<dbReference type="GO" id="GO:0009245">
    <property type="term" value="P:lipid A biosynthetic process"/>
    <property type="evidence" value="ECO:0007669"/>
    <property type="project" value="UniProtKB-UniRule"/>
</dbReference>
<protein>
    <recommendedName>
        <fullName evidence="4 13">Tetraacyldisaccharide 4'-kinase</fullName>
        <ecNumber evidence="3 13">2.7.1.130</ecNumber>
    </recommendedName>
    <alternativeName>
        <fullName evidence="12 13">Lipid A 4'-kinase</fullName>
    </alternativeName>
</protein>
<reference evidence="15 16" key="1">
    <citation type="journal article" date="2018" name="Genome Announc.">
        <title>Ignatzschineria cameli sp. nov., isolated from necrotic foot tissue of dromedaries (Camelus dromedarius) and associated maggots (Wohlfahrtia species) in Dubai.</title>
        <authorList>
            <person name="Tsang C.C."/>
            <person name="Tang J.Y."/>
            <person name="Fong J.Y."/>
            <person name="Kinne J."/>
            <person name="Lee H.H."/>
            <person name="Joseph M."/>
            <person name="Jose S."/>
            <person name="Schuster R.K."/>
            <person name="Tang Y."/>
            <person name="Sivakumar S."/>
            <person name="Chen J.H."/>
            <person name="Teng J.L."/>
            <person name="Lau S.K."/>
            <person name="Wernery U."/>
            <person name="Woo P.C."/>
        </authorList>
    </citation>
    <scope>NUCLEOTIDE SEQUENCE [LARGE SCALE GENOMIC DNA]</scope>
    <source>
        <strain evidence="15 16">KCTC 22643</strain>
    </source>
</reference>
<comment type="function">
    <text evidence="1 13">Transfers the gamma-phosphate of ATP to the 4'-position of a tetraacyldisaccharide 1-phosphate intermediate (termed DS-1-P) to form tetraacyldisaccharide 1,4'-bis-phosphate (lipid IVA).</text>
</comment>
<gene>
    <name evidence="13" type="primary">lpxK</name>
    <name evidence="15" type="ORF">DC082_02625</name>
</gene>
<dbReference type="InterPro" id="IPR027417">
    <property type="entry name" value="P-loop_NTPase"/>
</dbReference>
<dbReference type="NCBIfam" id="TIGR00682">
    <property type="entry name" value="lpxK"/>
    <property type="match status" value="1"/>
</dbReference>
<keyword evidence="7 13" id="KW-0808">Transferase</keyword>
<dbReference type="UniPathway" id="UPA00359">
    <property type="reaction ID" value="UER00482"/>
</dbReference>
<evidence type="ECO:0000256" key="9">
    <source>
        <dbReference type="ARBA" id="ARBA00022777"/>
    </source>
</evidence>
<evidence type="ECO:0000313" key="16">
    <source>
        <dbReference type="Proteomes" id="UP000244948"/>
    </source>
</evidence>
<dbReference type="PANTHER" id="PTHR42724:SF1">
    <property type="entry name" value="TETRAACYLDISACCHARIDE 4'-KINASE, MITOCHONDRIAL-RELATED"/>
    <property type="match status" value="1"/>
</dbReference>
<evidence type="ECO:0000256" key="8">
    <source>
        <dbReference type="ARBA" id="ARBA00022741"/>
    </source>
</evidence>
<dbReference type="GO" id="GO:0009244">
    <property type="term" value="P:lipopolysaccharide core region biosynthetic process"/>
    <property type="evidence" value="ECO:0007669"/>
    <property type="project" value="TreeGrafter"/>
</dbReference>
<feature type="region of interest" description="Disordered" evidence="14">
    <location>
        <begin position="217"/>
        <end position="237"/>
    </location>
</feature>
<dbReference type="GO" id="GO:0005886">
    <property type="term" value="C:plasma membrane"/>
    <property type="evidence" value="ECO:0007669"/>
    <property type="project" value="TreeGrafter"/>
</dbReference>
<proteinExistence type="inferred from homology"/>
<keyword evidence="10 13" id="KW-0067">ATP-binding</keyword>